<reference evidence="1 2" key="2">
    <citation type="submission" date="2017-10" db="EMBL/GenBank/DDBJ databases">
        <title>Extensive intraspecific genome diversity in a model arbuscular mycorrhizal fungus.</title>
        <authorList>
            <person name="Chen E.C.H."/>
            <person name="Morin E."/>
            <person name="Baudet D."/>
            <person name="Noel J."/>
            <person name="Ndikumana S."/>
            <person name="Charron P."/>
            <person name="St-Onge C."/>
            <person name="Giorgi J."/>
            <person name="Grigoriev I.V."/>
            <person name="Roux C."/>
            <person name="Martin F.M."/>
            <person name="Corradi N."/>
        </authorList>
    </citation>
    <scope>NUCLEOTIDE SEQUENCE [LARGE SCALE GENOMIC DNA]</scope>
    <source>
        <strain evidence="1 2">C2</strain>
    </source>
</reference>
<reference evidence="1 2" key="1">
    <citation type="submission" date="2016-04" db="EMBL/GenBank/DDBJ databases">
        <title>Genome analyses suggest a sexual origin of heterokaryosis in a supposedly ancient asexual fungus.</title>
        <authorList>
            <person name="Ropars J."/>
            <person name="Sedzielewska K."/>
            <person name="Noel J."/>
            <person name="Charron P."/>
            <person name="Farinelli L."/>
            <person name="Marton T."/>
            <person name="Kruger M."/>
            <person name="Pelin A."/>
            <person name="Brachmann A."/>
            <person name="Corradi N."/>
        </authorList>
    </citation>
    <scope>NUCLEOTIDE SEQUENCE [LARGE SCALE GENOMIC DNA]</scope>
    <source>
        <strain evidence="1 2">C2</strain>
    </source>
</reference>
<name>A0A2N1N5G7_9GLOM</name>
<evidence type="ECO:0000313" key="2">
    <source>
        <dbReference type="Proteomes" id="UP000233469"/>
    </source>
</evidence>
<organism evidence="1 2">
    <name type="scientific">Rhizophagus irregularis</name>
    <dbReference type="NCBI Taxonomy" id="588596"/>
    <lineage>
        <taxon>Eukaryota</taxon>
        <taxon>Fungi</taxon>
        <taxon>Fungi incertae sedis</taxon>
        <taxon>Mucoromycota</taxon>
        <taxon>Glomeromycotina</taxon>
        <taxon>Glomeromycetes</taxon>
        <taxon>Glomerales</taxon>
        <taxon>Glomeraceae</taxon>
        <taxon>Rhizophagus</taxon>
    </lineage>
</organism>
<dbReference type="VEuPathDB" id="FungiDB:RhiirA1_453413"/>
<gene>
    <name evidence="1" type="ORF">RhiirC2_781359</name>
</gene>
<protein>
    <submittedName>
        <fullName evidence="1">Uncharacterized protein</fullName>
    </submittedName>
</protein>
<proteinExistence type="predicted"/>
<dbReference type="VEuPathDB" id="FungiDB:FUN_006914"/>
<dbReference type="VEuPathDB" id="FungiDB:RhiirA1_413055"/>
<comment type="caution">
    <text evidence="1">The sequence shown here is derived from an EMBL/GenBank/DDBJ whole genome shotgun (WGS) entry which is preliminary data.</text>
</comment>
<sequence length="217" mass="24872">MVKPSSCWISTKRQPVWSAEQTANFFVFKSARFPSASTAGTPNKLQVTFDVKSGKKPDYKEARKWRKEKEKSKNVVDGPSIHFHQPKFLGNIINGTSNNRTFGINHLLEVSEESKKRKKSQEDEEENEGIDDSTIPYDRLIVGIKAFFTNTYLNYSPLYWSVIDLRTENISLCPKHSCAQEFLLNSEVQRLKQMAIEIVNRESHLSLSAKTLLETLQ</sequence>
<accession>A0A2N1N5G7</accession>
<evidence type="ECO:0000313" key="1">
    <source>
        <dbReference type="EMBL" id="PKK69145.1"/>
    </source>
</evidence>
<dbReference type="Proteomes" id="UP000233469">
    <property type="component" value="Unassembled WGS sequence"/>
</dbReference>
<dbReference type="VEuPathDB" id="FungiDB:RhiirFUN_009824"/>
<dbReference type="AlphaFoldDB" id="A0A2N1N5G7"/>
<dbReference type="EMBL" id="LLXL01000760">
    <property type="protein sequence ID" value="PKK69145.1"/>
    <property type="molecule type" value="Genomic_DNA"/>
</dbReference>